<dbReference type="InterPro" id="IPR048469">
    <property type="entry name" value="YchJ-like_M"/>
</dbReference>
<evidence type="ECO:0000313" key="3">
    <source>
        <dbReference type="Proteomes" id="UP001333710"/>
    </source>
</evidence>
<reference evidence="2" key="1">
    <citation type="submission" date="2023-01" db="EMBL/GenBank/DDBJ databases">
        <title>Complete genome sequence of Planctobacterium marinum strain Dej080120_11.</title>
        <authorList>
            <person name="Ueki S."/>
            <person name="Maruyama F."/>
        </authorList>
    </citation>
    <scope>NUCLEOTIDE SEQUENCE</scope>
    <source>
        <strain evidence="2">Dej080120_11</strain>
    </source>
</reference>
<gene>
    <name evidence="2" type="primary">ychJ</name>
    <name evidence="2" type="ORF">MACH26_22790</name>
</gene>
<proteinExistence type="predicted"/>
<dbReference type="AlphaFoldDB" id="A0AA48HH14"/>
<dbReference type="Gene3D" id="3.10.450.50">
    <property type="match status" value="1"/>
</dbReference>
<protein>
    <submittedName>
        <fullName evidence="2">Preprotein translocase SecA</fullName>
    </submittedName>
</protein>
<sequence>MQTCYCCSGRPFDTCCKPLLNGVEHAINAEQLMRSRYSAYKLSKFDYILDTYGEAQKSQLSIEQLRDSAQDTIWIGLDVVGFKPVSESQAYVEFKAFYKDNNQFFQMHEISEFEYQQGFWKYTTGQMQEDSGKIKLSRNAPCPCQSGKKFKQCCLSAVG</sequence>
<dbReference type="Pfam" id="PF17775">
    <property type="entry name" value="YchJ_M-like"/>
    <property type="match status" value="1"/>
</dbReference>
<dbReference type="Pfam" id="PF02810">
    <property type="entry name" value="SEC-C"/>
    <property type="match status" value="1"/>
</dbReference>
<dbReference type="SUPFAM" id="SSF54427">
    <property type="entry name" value="NTF2-like"/>
    <property type="match status" value="1"/>
</dbReference>
<dbReference type="RefSeq" id="WP_338292759.1">
    <property type="nucleotide sequence ID" value="NZ_AP027272.1"/>
</dbReference>
<accession>A0AA48HH14</accession>
<organism evidence="2 3">
    <name type="scientific">Planctobacterium marinum</name>
    <dbReference type="NCBI Taxonomy" id="1631968"/>
    <lineage>
        <taxon>Bacteria</taxon>
        <taxon>Pseudomonadati</taxon>
        <taxon>Pseudomonadota</taxon>
        <taxon>Gammaproteobacteria</taxon>
        <taxon>Alteromonadales</taxon>
        <taxon>Alteromonadaceae</taxon>
        <taxon>Planctobacterium</taxon>
    </lineage>
</organism>
<dbReference type="Proteomes" id="UP001333710">
    <property type="component" value="Chromosome"/>
</dbReference>
<dbReference type="InterPro" id="IPR032710">
    <property type="entry name" value="NTF2-like_dom_sf"/>
</dbReference>
<dbReference type="SUPFAM" id="SSF103642">
    <property type="entry name" value="Sec-C motif"/>
    <property type="match status" value="1"/>
</dbReference>
<dbReference type="PANTHER" id="PTHR33747">
    <property type="entry name" value="UPF0225 PROTEIN SCO1677"/>
    <property type="match status" value="1"/>
</dbReference>
<keyword evidence="3" id="KW-1185">Reference proteome</keyword>
<feature type="domain" description="YchJ-like middle NTF2-like" evidence="1">
    <location>
        <begin position="28"/>
        <end position="125"/>
    </location>
</feature>
<dbReference type="EMBL" id="AP027272">
    <property type="protein sequence ID" value="BDX06758.1"/>
    <property type="molecule type" value="Genomic_DNA"/>
</dbReference>
<dbReference type="InterPro" id="IPR004027">
    <property type="entry name" value="SEC_C_motif"/>
</dbReference>
<name>A0AA48HH14_9ALTE</name>
<dbReference type="KEGG" id="pmaw:MACH26_22790"/>
<dbReference type="PANTHER" id="PTHR33747:SF1">
    <property type="entry name" value="ADENYLATE CYCLASE-ASSOCIATED CAP C-TERMINAL DOMAIN-CONTAINING PROTEIN"/>
    <property type="match status" value="1"/>
</dbReference>
<evidence type="ECO:0000313" key="2">
    <source>
        <dbReference type="EMBL" id="BDX06758.1"/>
    </source>
</evidence>
<evidence type="ECO:0000259" key="1">
    <source>
        <dbReference type="Pfam" id="PF17775"/>
    </source>
</evidence>